<keyword evidence="5" id="KW-0813">Transport</keyword>
<dbReference type="InterPro" id="IPR013122">
    <property type="entry name" value="PKD1_2_channel"/>
</dbReference>
<feature type="binding site" evidence="19">
    <location>
        <position position="649"/>
    </location>
    <ligand>
        <name>Ca(2+)</name>
        <dbReference type="ChEBI" id="CHEBI:29108"/>
        <label>2</label>
    </ligand>
</feature>
<feature type="transmembrane region" description="Helical" evidence="22">
    <location>
        <begin position="542"/>
        <end position="562"/>
    </location>
</feature>
<organism evidence="24 25">
    <name type="scientific">Crassostrea virginica</name>
    <name type="common">Eastern oyster</name>
    <dbReference type="NCBI Taxonomy" id="6565"/>
    <lineage>
        <taxon>Eukaryota</taxon>
        <taxon>Metazoa</taxon>
        <taxon>Spiralia</taxon>
        <taxon>Lophotrochozoa</taxon>
        <taxon>Mollusca</taxon>
        <taxon>Bivalvia</taxon>
        <taxon>Autobranchia</taxon>
        <taxon>Pteriomorphia</taxon>
        <taxon>Ostreida</taxon>
        <taxon>Ostreoidea</taxon>
        <taxon>Ostreidae</taxon>
        <taxon>Crassostrea</taxon>
    </lineage>
</organism>
<dbReference type="GO" id="GO:0005929">
    <property type="term" value="C:cilium"/>
    <property type="evidence" value="ECO:0007669"/>
    <property type="project" value="UniProtKB-SubCell"/>
</dbReference>
<evidence type="ECO:0000256" key="17">
    <source>
        <dbReference type="ARBA" id="ARBA00023303"/>
    </source>
</evidence>
<keyword evidence="17 19" id="KW-0407">Ion channel</keyword>
<feature type="binding site" evidence="19">
    <location>
        <position position="651"/>
    </location>
    <ligand>
        <name>Ca(2+)</name>
        <dbReference type="ChEBI" id="CHEBI:29108"/>
        <label>2</label>
    </ligand>
</feature>
<accession>A0A8B8C4A2</accession>
<dbReference type="Pfam" id="PF08016">
    <property type="entry name" value="PKD_channel"/>
    <property type="match status" value="1"/>
</dbReference>
<evidence type="ECO:0000256" key="5">
    <source>
        <dbReference type="ARBA" id="ARBA00022448"/>
    </source>
</evidence>
<comment type="similarity">
    <text evidence="4">Belongs to the polycystin family.</text>
</comment>
<evidence type="ECO:0000256" key="16">
    <source>
        <dbReference type="ARBA" id="ARBA00023273"/>
    </source>
</evidence>
<keyword evidence="13 22" id="KW-0472">Membrane</keyword>
<dbReference type="FunFam" id="1.10.287.70:FF:000055">
    <property type="entry name" value="Polycystic kidney disease 2-like 1"/>
    <property type="match status" value="1"/>
</dbReference>
<feature type="transmembrane region" description="Helical" evidence="22">
    <location>
        <begin position="382"/>
        <end position="405"/>
    </location>
</feature>
<dbReference type="AlphaFoldDB" id="A0A8B8C4A2"/>
<keyword evidence="19" id="KW-0109">Calcium transport</keyword>
<protein>
    <submittedName>
        <fullName evidence="25">Polycystic kidney disease 2-like 1 protein</fullName>
    </submittedName>
</protein>
<feature type="transmembrane region" description="Helical" evidence="22">
    <location>
        <begin position="513"/>
        <end position="530"/>
    </location>
</feature>
<feature type="transmembrane region" description="Helical" evidence="22">
    <location>
        <begin position="106"/>
        <end position="131"/>
    </location>
</feature>
<dbReference type="GO" id="GO:0005886">
    <property type="term" value="C:plasma membrane"/>
    <property type="evidence" value="ECO:0007669"/>
    <property type="project" value="UniProtKB-SubCell"/>
</dbReference>
<keyword evidence="24" id="KW-1185">Reference proteome</keyword>
<dbReference type="GeneID" id="111115911"/>
<evidence type="ECO:0000256" key="20">
    <source>
        <dbReference type="PIRSR" id="PIRSR603915-2"/>
    </source>
</evidence>
<evidence type="ECO:0000256" key="15">
    <source>
        <dbReference type="ARBA" id="ARBA00023180"/>
    </source>
</evidence>
<comment type="subcellular location">
    <subcellularLocation>
        <location evidence="3">Cell membrane</location>
        <topology evidence="3">Multi-pass membrane protein</topology>
    </subcellularLocation>
    <subcellularLocation>
        <location evidence="1">Cell projection</location>
        <location evidence="1">Cilium</location>
    </subcellularLocation>
    <subcellularLocation>
        <location evidence="2">Cytoplasmic vesicle</location>
    </subcellularLocation>
</comment>
<proteinExistence type="inferred from homology"/>
<dbReference type="PROSITE" id="PS00018">
    <property type="entry name" value="EF_HAND_1"/>
    <property type="match status" value="1"/>
</dbReference>
<feature type="domain" description="EF-hand" evidence="23">
    <location>
        <begin position="602"/>
        <end position="637"/>
    </location>
</feature>
<dbReference type="SUPFAM" id="SSF81324">
    <property type="entry name" value="Voltage-gated potassium channels"/>
    <property type="match status" value="1"/>
</dbReference>
<dbReference type="PANTHER" id="PTHR10877">
    <property type="entry name" value="POLYCYSTIN FAMILY MEMBER"/>
    <property type="match status" value="1"/>
</dbReference>
<evidence type="ECO:0000256" key="18">
    <source>
        <dbReference type="ARBA" id="ARBA00023329"/>
    </source>
</evidence>
<evidence type="ECO:0000256" key="6">
    <source>
        <dbReference type="ARBA" id="ARBA00022475"/>
    </source>
</evidence>
<dbReference type="SUPFAM" id="SSF47473">
    <property type="entry name" value="EF-hand"/>
    <property type="match status" value="1"/>
</dbReference>
<evidence type="ECO:0000256" key="21">
    <source>
        <dbReference type="SAM" id="MobiDB-lite"/>
    </source>
</evidence>
<dbReference type="Gene3D" id="1.10.287.70">
    <property type="match status" value="1"/>
</dbReference>
<dbReference type="GO" id="GO:0050982">
    <property type="term" value="P:detection of mechanical stimulus"/>
    <property type="evidence" value="ECO:0007669"/>
    <property type="project" value="TreeGrafter"/>
</dbReference>
<keyword evidence="11" id="KW-0175">Coiled coil</keyword>
<feature type="compositionally biased region" description="Polar residues" evidence="21">
    <location>
        <begin position="855"/>
        <end position="883"/>
    </location>
</feature>
<keyword evidence="18" id="KW-0968">Cytoplasmic vesicle</keyword>
<keyword evidence="6" id="KW-1003">Cell membrane</keyword>
<keyword evidence="9 19" id="KW-0106">Calcium</keyword>
<evidence type="ECO:0000256" key="11">
    <source>
        <dbReference type="ARBA" id="ARBA00023054"/>
    </source>
</evidence>
<feature type="region of interest" description="Disordered" evidence="21">
    <location>
        <begin position="675"/>
        <end position="714"/>
    </location>
</feature>
<dbReference type="SMART" id="SM00054">
    <property type="entry name" value="EFh"/>
    <property type="match status" value="2"/>
</dbReference>
<evidence type="ECO:0000256" key="9">
    <source>
        <dbReference type="ARBA" id="ARBA00022837"/>
    </source>
</evidence>
<evidence type="ECO:0000256" key="7">
    <source>
        <dbReference type="ARBA" id="ARBA00022673"/>
    </source>
</evidence>
<evidence type="ECO:0000256" key="22">
    <source>
        <dbReference type="SAM" id="Phobius"/>
    </source>
</evidence>
<dbReference type="InterPro" id="IPR051223">
    <property type="entry name" value="Polycystin"/>
</dbReference>
<keyword evidence="19" id="KW-0479">Metal-binding</keyword>
<feature type="compositionally biased region" description="Polar residues" evidence="21">
    <location>
        <begin position="819"/>
        <end position="842"/>
    </location>
</feature>
<dbReference type="RefSeq" id="XP_022310533.1">
    <property type="nucleotide sequence ID" value="XM_022454825.1"/>
</dbReference>
<dbReference type="Gene3D" id="1.10.238.10">
    <property type="entry name" value="EF-hand"/>
    <property type="match status" value="1"/>
</dbReference>
<feature type="compositionally biased region" description="Polar residues" evidence="21">
    <location>
        <begin position="1"/>
        <end position="19"/>
    </location>
</feature>
<name>A0A8B8C4A2_CRAVI</name>
<reference evidence="25" key="1">
    <citation type="submission" date="2025-08" db="UniProtKB">
        <authorList>
            <consortium name="RefSeq"/>
        </authorList>
    </citation>
    <scope>IDENTIFICATION</scope>
    <source>
        <tissue evidence="25">Whole sample</tissue>
    </source>
</reference>
<keyword evidence="12 19" id="KW-0406">Ion transport</keyword>
<evidence type="ECO:0000256" key="14">
    <source>
        <dbReference type="ARBA" id="ARBA00023157"/>
    </source>
</evidence>
<evidence type="ECO:0000256" key="4">
    <source>
        <dbReference type="ARBA" id="ARBA00007200"/>
    </source>
</evidence>
<feature type="transmembrane region" description="Helical" evidence="22">
    <location>
        <begin position="349"/>
        <end position="370"/>
    </location>
</feature>
<dbReference type="GO" id="GO:0031410">
    <property type="term" value="C:cytoplasmic vesicle"/>
    <property type="evidence" value="ECO:0007669"/>
    <property type="project" value="UniProtKB-SubCell"/>
</dbReference>
<feature type="binding site" evidence="19">
    <location>
        <position position="660"/>
    </location>
    <ligand>
        <name>Ca(2+)</name>
        <dbReference type="ChEBI" id="CHEBI:29108"/>
        <label>2</label>
    </ligand>
</feature>
<dbReference type="InterPro" id="IPR003915">
    <property type="entry name" value="PKD_2"/>
</dbReference>
<dbReference type="PANTHER" id="PTHR10877:SF183">
    <property type="entry name" value="AT14535P-RELATED"/>
    <property type="match status" value="1"/>
</dbReference>
<evidence type="ECO:0000256" key="13">
    <source>
        <dbReference type="ARBA" id="ARBA00023136"/>
    </source>
</evidence>
<feature type="compositionally biased region" description="Basic and acidic residues" evidence="21">
    <location>
        <begin position="675"/>
        <end position="684"/>
    </location>
</feature>
<feature type="region of interest" description="Disordered" evidence="21">
    <location>
        <begin position="1"/>
        <end position="45"/>
    </location>
</feature>
<keyword evidence="16" id="KW-0966">Cell projection</keyword>
<dbReference type="GO" id="GO:0005262">
    <property type="term" value="F:calcium channel activity"/>
    <property type="evidence" value="ECO:0007669"/>
    <property type="project" value="UniProtKB-KW"/>
</dbReference>
<evidence type="ECO:0000256" key="3">
    <source>
        <dbReference type="ARBA" id="ARBA00004651"/>
    </source>
</evidence>
<dbReference type="GO" id="GO:0005509">
    <property type="term" value="F:calcium ion binding"/>
    <property type="evidence" value="ECO:0007669"/>
    <property type="project" value="InterPro"/>
</dbReference>
<evidence type="ECO:0000259" key="23">
    <source>
        <dbReference type="PROSITE" id="PS50222"/>
    </source>
</evidence>
<dbReference type="CDD" id="cd00051">
    <property type="entry name" value="EFh"/>
    <property type="match status" value="1"/>
</dbReference>
<dbReference type="Gene3D" id="1.20.5.340">
    <property type="match status" value="1"/>
</dbReference>
<feature type="transmembrane region" description="Helical" evidence="22">
    <location>
        <begin position="442"/>
        <end position="459"/>
    </location>
</feature>
<dbReference type="Proteomes" id="UP000694844">
    <property type="component" value="Chromosome 9"/>
</dbReference>
<keyword evidence="7 19" id="KW-0107">Calcium channel</keyword>
<dbReference type="PRINTS" id="PR01433">
    <property type="entry name" value="POLYCYSTIN2"/>
</dbReference>
<keyword evidence="15" id="KW-0325">Glycoprotein</keyword>
<evidence type="ECO:0000256" key="1">
    <source>
        <dbReference type="ARBA" id="ARBA00004138"/>
    </source>
</evidence>
<dbReference type="OrthoDB" id="444119at2759"/>
<sequence length="892" mass="102664">MATNTEESMEPSTSRQNTAEFPRSRDTDQSMPRCKSRSPPPFLTYVHRMETPEAGGDSQEDLVKQQKPSPGCLQAFTNCMKSLWATRHTLESDDRKLRVKTTLKELVVYFLFLVLLSVVAFGMTSTSMYFVTKVISELFLDSSSGGVTFRSVGSVEDTWKVLKGSLPSALHWEHWYNNQPLPVHGDRFVFFENKLLGLPRIRQVKVRNGSCSVHEYFRDVIFDCYGDYSKSNEDTESKVNTGNYTGFTYQSEASLDGSSSEGQLSTYSGGGFVQNLGRTKADTQRILEHLFTESWLTRGTRAVFVDFTVYNANVNLFCVVRLTVEFPPTGGAVSSWSFRTVKLLRYVTVFEYFIMACEFFFALFIVYYVIEELLEIKIHKLAYFKSVWNILDVTVIVISIVFLTFDIYRLLAVERQLQELTSSPEKFQDFDFISLWQIRFDNAIAITVFLAWVKLFKYVSFNKTMSQLSSTLARCAKDLAGFAVMYFIVFLAFTQLGHLLFGSKLKEFSDFTSSFFALFNIILGSFDFYALREVDRYLGPTFFMLFIFFIFFILVNMFLAIINDTYSEVKSELATQKDDLKITDYVLTRYRKMLGKIHAKEDRVLDLDDVLKYADANADGVIDFEEWRQDLIKRGYADGEIEALFCKYDADGSRYLDQEEQRRLRQDLESQREEIHKDYDHLNETRNQVSENDDSDNDSSMKREPGPKPRGGFTGVLYEEYTHLCRRVERMEHAVGGIIGKIDAVLAKLADLEKAKIRRREVIAKILDYLNEGGNKDEINKAKIESMLKQELEQPEFDDRRTPVLRKTERSPSLHQSERSPSLHQSERSPSLHQSERSPSLHQSERSLPLHQSERSPSFHQSERSPSLHQSETSPSVGKSPQATEDEDKNVN</sequence>
<keyword evidence="8 22" id="KW-0812">Transmembrane</keyword>
<evidence type="ECO:0000256" key="12">
    <source>
        <dbReference type="ARBA" id="ARBA00023065"/>
    </source>
</evidence>
<evidence type="ECO:0000256" key="8">
    <source>
        <dbReference type="ARBA" id="ARBA00022692"/>
    </source>
</evidence>
<keyword evidence="14" id="KW-1015">Disulfide bond</keyword>
<feature type="disulfide bond" evidence="20">
    <location>
        <begin position="211"/>
        <end position="224"/>
    </location>
</feature>
<evidence type="ECO:0000256" key="19">
    <source>
        <dbReference type="PIRSR" id="PIRSR603915-1"/>
    </source>
</evidence>
<feature type="region of interest" description="Disordered" evidence="21">
    <location>
        <begin position="790"/>
        <end position="892"/>
    </location>
</feature>
<evidence type="ECO:0000256" key="2">
    <source>
        <dbReference type="ARBA" id="ARBA00004541"/>
    </source>
</evidence>
<dbReference type="InterPro" id="IPR011992">
    <property type="entry name" value="EF-hand-dom_pair"/>
</dbReference>
<evidence type="ECO:0000256" key="10">
    <source>
        <dbReference type="ARBA" id="ARBA00022989"/>
    </source>
</evidence>
<dbReference type="InterPro" id="IPR002048">
    <property type="entry name" value="EF_hand_dom"/>
</dbReference>
<feature type="transmembrane region" description="Helical" evidence="22">
    <location>
        <begin position="479"/>
        <end position="501"/>
    </location>
</feature>
<dbReference type="PROSITE" id="PS50222">
    <property type="entry name" value="EF_HAND_2"/>
    <property type="match status" value="1"/>
</dbReference>
<keyword evidence="10 22" id="KW-1133">Transmembrane helix</keyword>
<gene>
    <name evidence="25" type="primary">LOC111115911</name>
</gene>
<evidence type="ECO:0000313" key="25">
    <source>
        <dbReference type="RefSeq" id="XP_022310533.1"/>
    </source>
</evidence>
<dbReference type="KEGG" id="cvn:111115911"/>
<dbReference type="Pfam" id="PF20519">
    <property type="entry name" value="Polycystin_dom"/>
    <property type="match status" value="1"/>
</dbReference>
<dbReference type="InterPro" id="IPR046791">
    <property type="entry name" value="Polycystin_dom"/>
</dbReference>
<feature type="compositionally biased region" description="Basic and acidic residues" evidence="21">
    <location>
        <begin position="790"/>
        <end position="818"/>
    </location>
</feature>
<evidence type="ECO:0000313" key="24">
    <source>
        <dbReference type="Proteomes" id="UP000694844"/>
    </source>
</evidence>
<dbReference type="InterPro" id="IPR018247">
    <property type="entry name" value="EF_Hand_1_Ca_BS"/>
</dbReference>